<dbReference type="EMBL" id="JBFXLU010000042">
    <property type="protein sequence ID" value="KAL2849574.1"/>
    <property type="molecule type" value="Genomic_DNA"/>
</dbReference>
<gene>
    <name evidence="1" type="ORF">BJY01DRAFT_210539</name>
</gene>
<protein>
    <submittedName>
        <fullName evidence="1">Uncharacterized protein</fullName>
    </submittedName>
</protein>
<reference evidence="1 2" key="1">
    <citation type="submission" date="2024-07" db="EMBL/GenBank/DDBJ databases">
        <title>Section-level genome sequencing and comparative genomics of Aspergillus sections Usti and Cavernicolus.</title>
        <authorList>
            <consortium name="Lawrence Berkeley National Laboratory"/>
            <person name="Nybo J.L."/>
            <person name="Vesth T.C."/>
            <person name="Theobald S."/>
            <person name="Frisvad J.C."/>
            <person name="Larsen T.O."/>
            <person name="Kjaerboelling I."/>
            <person name="Rothschild-Mancinelli K."/>
            <person name="Lyhne E.K."/>
            <person name="Kogle M.E."/>
            <person name="Barry K."/>
            <person name="Clum A."/>
            <person name="Na H."/>
            <person name="Ledsgaard L."/>
            <person name="Lin J."/>
            <person name="Lipzen A."/>
            <person name="Kuo A."/>
            <person name="Riley R."/>
            <person name="Mondo S."/>
            <person name="Labutti K."/>
            <person name="Haridas S."/>
            <person name="Pangalinan J."/>
            <person name="Salamov A.A."/>
            <person name="Simmons B.A."/>
            <person name="Magnuson J.K."/>
            <person name="Chen J."/>
            <person name="Drula E."/>
            <person name="Henrissat B."/>
            <person name="Wiebenga A."/>
            <person name="Lubbers R.J."/>
            <person name="Gomes A.C."/>
            <person name="Makela M.R."/>
            <person name="Stajich J."/>
            <person name="Grigoriev I.V."/>
            <person name="Mortensen U.H."/>
            <person name="De Vries R.P."/>
            <person name="Baker S.E."/>
            <person name="Andersen M.R."/>
        </authorList>
    </citation>
    <scope>NUCLEOTIDE SEQUENCE [LARGE SCALE GENOMIC DNA]</scope>
    <source>
        <strain evidence="1 2">CBS 123904</strain>
    </source>
</reference>
<name>A0ABR4KBE1_9EURO</name>
<evidence type="ECO:0000313" key="2">
    <source>
        <dbReference type="Proteomes" id="UP001610446"/>
    </source>
</evidence>
<dbReference type="Proteomes" id="UP001610446">
    <property type="component" value="Unassembled WGS sequence"/>
</dbReference>
<evidence type="ECO:0000313" key="1">
    <source>
        <dbReference type="EMBL" id="KAL2849574.1"/>
    </source>
</evidence>
<keyword evidence="2" id="KW-1185">Reference proteome</keyword>
<sequence>MMLLGRAPNGGAVPFFFFAVSWSDLNVDCQSLNNWQDLIMQVPADIQPPSSTQKAPRPCVPGVLCYGNKNLAYGLSAVHTKLTRLHRY</sequence>
<organism evidence="1 2">
    <name type="scientific">Aspergillus pseudoustus</name>
    <dbReference type="NCBI Taxonomy" id="1810923"/>
    <lineage>
        <taxon>Eukaryota</taxon>
        <taxon>Fungi</taxon>
        <taxon>Dikarya</taxon>
        <taxon>Ascomycota</taxon>
        <taxon>Pezizomycotina</taxon>
        <taxon>Eurotiomycetes</taxon>
        <taxon>Eurotiomycetidae</taxon>
        <taxon>Eurotiales</taxon>
        <taxon>Aspergillaceae</taxon>
        <taxon>Aspergillus</taxon>
        <taxon>Aspergillus subgen. Nidulantes</taxon>
    </lineage>
</organism>
<comment type="caution">
    <text evidence="1">The sequence shown here is derived from an EMBL/GenBank/DDBJ whole genome shotgun (WGS) entry which is preliminary data.</text>
</comment>
<accession>A0ABR4KBE1</accession>
<feature type="non-terminal residue" evidence="1">
    <location>
        <position position="88"/>
    </location>
</feature>
<proteinExistence type="predicted"/>